<dbReference type="InterPro" id="IPR012317">
    <property type="entry name" value="Poly(ADP-ribose)pol_cat_dom"/>
</dbReference>
<comment type="catalytic activity">
    <reaction evidence="27">
        <text>L-histidyl-[protein] + NAD(+) = N(tele)-(ADP-D-ribosyl)-L-histidyl-[protein] + nicotinamide + H(+)</text>
        <dbReference type="Rhea" id="RHEA:72071"/>
        <dbReference type="Rhea" id="RHEA-COMP:9745"/>
        <dbReference type="Rhea" id="RHEA-COMP:18085"/>
        <dbReference type="ChEBI" id="CHEBI:15378"/>
        <dbReference type="ChEBI" id="CHEBI:17154"/>
        <dbReference type="ChEBI" id="CHEBI:29979"/>
        <dbReference type="ChEBI" id="CHEBI:57540"/>
        <dbReference type="ChEBI" id="CHEBI:191398"/>
    </reaction>
    <physiologicalReaction direction="left-to-right" evidence="27">
        <dbReference type="Rhea" id="RHEA:72072"/>
    </physiologicalReaction>
</comment>
<dbReference type="Pfam" id="PF05406">
    <property type="entry name" value="WGR"/>
    <property type="match status" value="1"/>
</dbReference>
<dbReference type="InterPro" id="IPR004102">
    <property type="entry name" value="Poly(ADP-ribose)pol_reg_dom"/>
</dbReference>
<dbReference type="CDD" id="cd01437">
    <property type="entry name" value="parp_like"/>
    <property type="match status" value="1"/>
</dbReference>
<accession>A0A2J7PXY4</accession>
<keyword evidence="16" id="KW-0862">Zinc</keyword>
<evidence type="ECO:0000256" key="29">
    <source>
        <dbReference type="ARBA" id="ARBA00048575"/>
    </source>
</evidence>
<keyword evidence="17" id="KW-0391">Immunity</keyword>
<reference evidence="36 37" key="1">
    <citation type="submission" date="2017-12" db="EMBL/GenBank/DDBJ databases">
        <title>Hemimetabolous genomes reveal molecular basis of termite eusociality.</title>
        <authorList>
            <person name="Harrison M.C."/>
            <person name="Jongepier E."/>
            <person name="Robertson H.M."/>
            <person name="Arning N."/>
            <person name="Bitard-Feildel T."/>
            <person name="Chao H."/>
            <person name="Childers C.P."/>
            <person name="Dinh H."/>
            <person name="Doddapaneni H."/>
            <person name="Dugan S."/>
            <person name="Gowin J."/>
            <person name="Greiner C."/>
            <person name="Han Y."/>
            <person name="Hu H."/>
            <person name="Hughes D.S.T."/>
            <person name="Huylmans A.-K."/>
            <person name="Kemena C."/>
            <person name="Kremer L.P.M."/>
            <person name="Lee S.L."/>
            <person name="Lopez-Ezquerra A."/>
            <person name="Mallet L."/>
            <person name="Monroy-Kuhn J.M."/>
            <person name="Moser A."/>
            <person name="Murali S.C."/>
            <person name="Muzny D.M."/>
            <person name="Otani S."/>
            <person name="Piulachs M.-D."/>
            <person name="Poelchau M."/>
            <person name="Qu J."/>
            <person name="Schaub F."/>
            <person name="Wada-Katsumata A."/>
            <person name="Worley K.C."/>
            <person name="Xie Q."/>
            <person name="Ylla G."/>
            <person name="Poulsen M."/>
            <person name="Gibbs R.A."/>
            <person name="Schal C."/>
            <person name="Richards S."/>
            <person name="Belles X."/>
            <person name="Korb J."/>
            <person name="Bornberg-Bauer E."/>
        </authorList>
    </citation>
    <scope>NUCLEOTIDE SEQUENCE [LARGE SCALE GENOMIC DNA]</scope>
    <source>
        <tissue evidence="36">Whole body</tissue>
    </source>
</reference>
<evidence type="ECO:0000256" key="28">
    <source>
        <dbReference type="ARBA" id="ARBA00048339"/>
    </source>
</evidence>
<keyword evidence="9 31" id="KW-0328">Glycosyltransferase</keyword>
<dbReference type="PROSITE" id="PS51977">
    <property type="entry name" value="WGR"/>
    <property type="match status" value="1"/>
</dbReference>
<dbReference type="InterPro" id="IPR036616">
    <property type="entry name" value="Poly(ADP-ribose)pol_reg_dom_sf"/>
</dbReference>
<keyword evidence="13" id="KW-0677">Repeat</keyword>
<dbReference type="Pfam" id="PF00644">
    <property type="entry name" value="PARP"/>
    <property type="match status" value="1"/>
</dbReference>
<feature type="domain" description="PARP alpha-helical" evidence="34">
    <location>
        <begin position="151"/>
        <end position="268"/>
    </location>
</feature>
<evidence type="ECO:0000256" key="26">
    <source>
        <dbReference type="ARBA" id="ARBA00033987"/>
    </source>
</evidence>
<dbReference type="GO" id="GO:0006302">
    <property type="term" value="P:double-strand break repair"/>
    <property type="evidence" value="ECO:0007669"/>
    <property type="project" value="TreeGrafter"/>
</dbReference>
<dbReference type="GO" id="GO:0003950">
    <property type="term" value="F:NAD+ poly-ADP-ribosyltransferase activity"/>
    <property type="evidence" value="ECO:0007669"/>
    <property type="project" value="UniProtKB-UniRule"/>
</dbReference>
<dbReference type="FunFam" id="3.90.228.10:FF:000002">
    <property type="entry name" value="Poly [ADP-ribose] polymerase"/>
    <property type="match status" value="1"/>
</dbReference>
<keyword evidence="10 31" id="KW-0808">Transferase</keyword>
<comment type="catalytic activity">
    <reaction evidence="23">
        <text>L-glutamyl-[protein] + NAD(+) = 5-O-(ADP-D-ribosyl)-L-glutamyl-[protein] + nicotinamide</text>
        <dbReference type="Rhea" id="RHEA:58224"/>
        <dbReference type="Rhea" id="RHEA-COMP:10208"/>
        <dbReference type="Rhea" id="RHEA-COMP:15089"/>
        <dbReference type="ChEBI" id="CHEBI:17154"/>
        <dbReference type="ChEBI" id="CHEBI:29973"/>
        <dbReference type="ChEBI" id="CHEBI:57540"/>
        <dbReference type="ChEBI" id="CHEBI:142540"/>
    </reaction>
    <physiologicalReaction direction="left-to-right" evidence="23">
        <dbReference type="Rhea" id="RHEA:58225"/>
    </physiologicalReaction>
</comment>
<dbReference type="SUPFAM" id="SSF142921">
    <property type="entry name" value="WGR domain-like"/>
    <property type="match status" value="1"/>
</dbReference>
<keyword evidence="19 31" id="KW-0520">NAD</keyword>
<sequence>MFTKSMPSKVKLKLKGGAAVDPDTKLEDVAHVYKKKDDIYNAVLGVTDIQNGRNSYYKLQLLEGDAGNRYWVFRSWGRIGTTIGSNKLEAMDSLQDALRHFESLYEEKTGNMWCNRKHFEKVPGCFYPVDLDYSQQEDDDKPLNAEHPSSSCKLAPPVQQLIQLIFDVNLMKQVMLEFELDLQKMPLGKLSKKQIQQAYSVLTDLQELVKTGGSNSRFLDASNRFYTLIPHDFGIENPPILNSEEMIKQKIEMLDSLLEIEIAYTMLKAKSGGESSEHPLDAHYAKLNTHIEVLDKDTEEFELLKQYVSNTHAATHTQYELEIVEVFKVKRSGEEKRYKPFRKLHNRKLLWHGSRLTNFAGILSQGLRIAPPEAPATGYMFGKGIYFADMVSKSANYCCTSPKNPVGLMLLCEVALGNMYERKSADYIKKLPKDKHSTKGLGRTAPDPKGSVLREDGVEVPAGKGVSVGHNDVSLLYNEYIVYDVGQVNIQYLLKMKFHYNY</sequence>
<dbReference type="InterPro" id="IPR036930">
    <property type="entry name" value="WGR_dom_sf"/>
</dbReference>
<evidence type="ECO:0000256" key="5">
    <source>
        <dbReference type="ARBA" id="ARBA00022490"/>
    </source>
</evidence>
<evidence type="ECO:0000256" key="25">
    <source>
        <dbReference type="ARBA" id="ARBA00024347"/>
    </source>
</evidence>
<keyword evidence="14" id="KW-0013">ADP-ribosylation</keyword>
<dbReference type="InterPro" id="IPR050800">
    <property type="entry name" value="ARTD/PARP"/>
</dbReference>
<comment type="catalytic activity">
    <reaction evidence="24">
        <text>L-aspartyl-[protein] + NAD(+) = 4-O-(ADP-D-ribosyl)-L-aspartyl-[protein] + nicotinamide</text>
        <dbReference type="Rhea" id="RHEA:54424"/>
        <dbReference type="Rhea" id="RHEA-COMP:9867"/>
        <dbReference type="Rhea" id="RHEA-COMP:13832"/>
        <dbReference type="ChEBI" id="CHEBI:17154"/>
        <dbReference type="ChEBI" id="CHEBI:29961"/>
        <dbReference type="ChEBI" id="CHEBI:57540"/>
        <dbReference type="ChEBI" id="CHEBI:138102"/>
    </reaction>
    <physiologicalReaction direction="left-to-right" evidence="24">
        <dbReference type="Rhea" id="RHEA:54425"/>
    </physiologicalReaction>
</comment>
<comment type="caution">
    <text evidence="36">The sequence shown here is derived from an EMBL/GenBank/DDBJ whole genome shotgun (WGS) entry which is preliminary data.</text>
</comment>
<comment type="subcellular location">
    <subcellularLocation>
        <location evidence="1">Chromosome</location>
    </subcellularLocation>
    <subcellularLocation>
        <location evidence="2">Cytoplasm</location>
        <location evidence="2">Cytosol</location>
    </subcellularLocation>
    <subcellularLocation>
        <location evidence="3">Nucleus</location>
        <location evidence="3">Nucleolus</location>
    </subcellularLocation>
</comment>
<evidence type="ECO:0000256" key="30">
    <source>
        <dbReference type="ARBA" id="ARBA00071874"/>
    </source>
</evidence>
<dbReference type="GO" id="GO:0016779">
    <property type="term" value="F:nucleotidyltransferase activity"/>
    <property type="evidence" value="ECO:0007669"/>
    <property type="project" value="UniProtKB-KW"/>
</dbReference>
<evidence type="ECO:0000259" key="35">
    <source>
        <dbReference type="PROSITE" id="PS51977"/>
    </source>
</evidence>
<dbReference type="GO" id="GO:0140815">
    <property type="term" value="F:NAD+-protein-histidine ADP-ribosyltransferase activity"/>
    <property type="evidence" value="ECO:0007669"/>
    <property type="project" value="RHEA"/>
</dbReference>
<dbReference type="GO" id="GO:0140807">
    <property type="term" value="F:NAD+-protein-glutamate ADP-ribosyltransferase activity"/>
    <property type="evidence" value="ECO:0007669"/>
    <property type="project" value="RHEA"/>
</dbReference>
<evidence type="ECO:0000256" key="27">
    <source>
        <dbReference type="ARBA" id="ARBA00048241"/>
    </source>
</evidence>
<keyword evidence="7" id="KW-0021">Allosteric enzyme</keyword>
<dbReference type="Gene3D" id="3.90.228.10">
    <property type="match status" value="1"/>
</dbReference>
<evidence type="ECO:0000256" key="7">
    <source>
        <dbReference type="ARBA" id="ARBA00022533"/>
    </source>
</evidence>
<keyword evidence="8" id="KW-0399">Innate immunity</keyword>
<dbReference type="Proteomes" id="UP000235965">
    <property type="component" value="Unassembled WGS sequence"/>
</dbReference>
<evidence type="ECO:0000259" key="33">
    <source>
        <dbReference type="PROSITE" id="PS51059"/>
    </source>
</evidence>
<evidence type="ECO:0000256" key="24">
    <source>
        <dbReference type="ARBA" id="ARBA00024164"/>
    </source>
</evidence>
<evidence type="ECO:0000256" key="17">
    <source>
        <dbReference type="ARBA" id="ARBA00022859"/>
    </source>
</evidence>
<evidence type="ECO:0000256" key="4">
    <source>
        <dbReference type="ARBA" id="ARBA00022454"/>
    </source>
</evidence>
<evidence type="ECO:0000256" key="3">
    <source>
        <dbReference type="ARBA" id="ARBA00004604"/>
    </source>
</evidence>
<evidence type="ECO:0000256" key="14">
    <source>
        <dbReference type="ARBA" id="ARBA00022765"/>
    </source>
</evidence>
<comment type="catalytic activity">
    <reaction evidence="28">
        <text>L-tyrosyl-[protein] + NAD(+) = O-(ADP-D-ribosyl)-L-tyrosyl-[protein] + nicotinamide + H(+)</text>
        <dbReference type="Rhea" id="RHEA:58236"/>
        <dbReference type="Rhea" id="RHEA-COMP:10136"/>
        <dbReference type="Rhea" id="RHEA-COMP:15092"/>
        <dbReference type="ChEBI" id="CHEBI:15378"/>
        <dbReference type="ChEBI" id="CHEBI:17154"/>
        <dbReference type="ChEBI" id="CHEBI:46858"/>
        <dbReference type="ChEBI" id="CHEBI:57540"/>
        <dbReference type="ChEBI" id="CHEBI:142557"/>
    </reaction>
    <physiologicalReaction direction="left-to-right" evidence="28">
        <dbReference type="Rhea" id="RHEA:58237"/>
    </physiologicalReaction>
</comment>
<organism evidence="36 37">
    <name type="scientific">Cryptotermes secundus</name>
    <dbReference type="NCBI Taxonomy" id="105785"/>
    <lineage>
        <taxon>Eukaryota</taxon>
        <taxon>Metazoa</taxon>
        <taxon>Ecdysozoa</taxon>
        <taxon>Arthropoda</taxon>
        <taxon>Hexapoda</taxon>
        <taxon>Insecta</taxon>
        <taxon>Pterygota</taxon>
        <taxon>Neoptera</taxon>
        <taxon>Polyneoptera</taxon>
        <taxon>Dictyoptera</taxon>
        <taxon>Blattodea</taxon>
        <taxon>Blattoidea</taxon>
        <taxon>Termitoidae</taxon>
        <taxon>Kalotermitidae</taxon>
        <taxon>Cryptotermitinae</taxon>
        <taxon>Cryptotermes</taxon>
    </lineage>
</organism>
<protein>
    <recommendedName>
        <fullName evidence="30 31">Poly [ADP-ribose] polymerase</fullName>
        <shortName evidence="31">PARP</shortName>
        <ecNumber evidence="31">2.4.2.-</ecNumber>
    </recommendedName>
</protein>
<evidence type="ECO:0000256" key="32">
    <source>
        <dbReference type="SAM" id="MobiDB-lite"/>
    </source>
</evidence>
<keyword evidence="21" id="KW-0804">Transcription</keyword>
<keyword evidence="15" id="KW-0863">Zinc-finger</keyword>
<keyword evidence="5" id="KW-0963">Cytoplasm</keyword>
<evidence type="ECO:0000313" key="37">
    <source>
        <dbReference type="Proteomes" id="UP000235965"/>
    </source>
</evidence>
<keyword evidence="12" id="KW-0479">Metal-binding</keyword>
<dbReference type="GO" id="GO:0005829">
    <property type="term" value="C:cytosol"/>
    <property type="evidence" value="ECO:0007669"/>
    <property type="project" value="UniProtKB-SubCell"/>
</dbReference>
<dbReference type="EMBL" id="NEVH01020852">
    <property type="protein sequence ID" value="PNF21174.1"/>
    <property type="molecule type" value="Genomic_DNA"/>
</dbReference>
<dbReference type="OrthoDB" id="429950at2759"/>
<keyword evidence="4" id="KW-0158">Chromosome</keyword>
<dbReference type="Gene3D" id="1.20.142.10">
    <property type="entry name" value="Poly(ADP-ribose) polymerase, regulatory domain"/>
    <property type="match status" value="1"/>
</dbReference>
<name>A0A2J7PXY4_9NEOP</name>
<evidence type="ECO:0000313" key="36">
    <source>
        <dbReference type="EMBL" id="PNF21174.1"/>
    </source>
</evidence>
<evidence type="ECO:0000256" key="31">
    <source>
        <dbReference type="RuleBase" id="RU362114"/>
    </source>
</evidence>
<comment type="similarity">
    <text evidence="25">Belongs to the ARTD/PARP family.</text>
</comment>
<dbReference type="GO" id="GO:0140808">
    <property type="term" value="F:NAD+-protein-tyrosine ADP-ribosyltransferase activity"/>
    <property type="evidence" value="ECO:0007669"/>
    <property type="project" value="RHEA"/>
</dbReference>
<evidence type="ECO:0000256" key="20">
    <source>
        <dbReference type="ARBA" id="ARBA00023125"/>
    </source>
</evidence>
<dbReference type="EC" id="2.4.2.-" evidence="31"/>
<dbReference type="SMART" id="SM00773">
    <property type="entry name" value="WGR"/>
    <property type="match status" value="1"/>
</dbReference>
<proteinExistence type="inferred from homology"/>
<dbReference type="InterPro" id="IPR008893">
    <property type="entry name" value="WGR_domain"/>
</dbReference>
<feature type="domain" description="PARP catalytic" evidence="33">
    <location>
        <begin position="278"/>
        <end position="502"/>
    </location>
</feature>
<dbReference type="FunFam" id="1.20.142.10:FF:000001">
    <property type="entry name" value="Poly [ADP-ribose] polymerase"/>
    <property type="match status" value="1"/>
</dbReference>
<dbReference type="GO" id="GO:0005694">
    <property type="term" value="C:chromosome"/>
    <property type="evidence" value="ECO:0007669"/>
    <property type="project" value="UniProtKB-SubCell"/>
</dbReference>
<dbReference type="SUPFAM" id="SSF56399">
    <property type="entry name" value="ADP-ribosylation"/>
    <property type="match status" value="1"/>
</dbReference>
<dbReference type="GO" id="GO:0140805">
    <property type="term" value="F:NAD+-protein-serine ADP-ribosyltransferase activity"/>
    <property type="evidence" value="ECO:0007669"/>
    <property type="project" value="RHEA"/>
</dbReference>
<evidence type="ECO:0000256" key="2">
    <source>
        <dbReference type="ARBA" id="ARBA00004514"/>
    </source>
</evidence>
<dbReference type="GO" id="GO:0003677">
    <property type="term" value="F:DNA binding"/>
    <property type="evidence" value="ECO:0007669"/>
    <property type="project" value="UniProtKB-KW"/>
</dbReference>
<evidence type="ECO:0000256" key="18">
    <source>
        <dbReference type="ARBA" id="ARBA00023015"/>
    </source>
</evidence>
<comment type="catalytic activity">
    <reaction evidence="29">
        <text>L-seryl-[protein] + NAD(+) = O-(ADP-D-ribosyl)-L-seryl-[protein] + nicotinamide + H(+)</text>
        <dbReference type="Rhea" id="RHEA:58232"/>
        <dbReference type="Rhea" id="RHEA-COMP:9863"/>
        <dbReference type="Rhea" id="RHEA-COMP:15091"/>
        <dbReference type="ChEBI" id="CHEBI:15378"/>
        <dbReference type="ChEBI" id="CHEBI:17154"/>
        <dbReference type="ChEBI" id="CHEBI:29999"/>
        <dbReference type="ChEBI" id="CHEBI:57540"/>
        <dbReference type="ChEBI" id="CHEBI:142556"/>
    </reaction>
    <physiologicalReaction direction="left-to-right" evidence="29">
        <dbReference type="Rhea" id="RHEA:58233"/>
    </physiologicalReaction>
</comment>
<dbReference type="SUPFAM" id="SSF47587">
    <property type="entry name" value="Domain of poly(ADP-ribose) polymerase"/>
    <property type="match status" value="1"/>
</dbReference>
<evidence type="ECO:0000256" key="21">
    <source>
        <dbReference type="ARBA" id="ARBA00023163"/>
    </source>
</evidence>
<feature type="region of interest" description="Disordered" evidence="32">
    <location>
        <begin position="435"/>
        <end position="454"/>
    </location>
</feature>
<evidence type="ECO:0000256" key="16">
    <source>
        <dbReference type="ARBA" id="ARBA00022833"/>
    </source>
</evidence>
<keyword evidence="22" id="KW-0539">Nucleus</keyword>
<evidence type="ECO:0000256" key="23">
    <source>
        <dbReference type="ARBA" id="ARBA00024159"/>
    </source>
</evidence>
<comment type="catalytic activity">
    <reaction evidence="26">
        <text>NAD(+) + (ADP-D-ribosyl)n-acceptor = nicotinamide + (ADP-D-ribosyl)n+1-acceptor + H(+).</text>
        <dbReference type="EC" id="2.4.2.30"/>
    </reaction>
</comment>
<dbReference type="PROSITE" id="PS51059">
    <property type="entry name" value="PARP_CATALYTIC"/>
    <property type="match status" value="1"/>
</dbReference>
<keyword evidence="20" id="KW-0238">DNA-binding</keyword>
<dbReference type="GO" id="GO:0140806">
    <property type="term" value="F:NAD+-protein-aspartate ADP-ribosyltransferase activity"/>
    <property type="evidence" value="ECO:0007669"/>
    <property type="project" value="RHEA"/>
</dbReference>
<evidence type="ECO:0000256" key="19">
    <source>
        <dbReference type="ARBA" id="ARBA00023027"/>
    </source>
</evidence>
<dbReference type="PANTHER" id="PTHR10459:SF112">
    <property type="entry name" value="POLY [ADP-RIBOSE] POLYMERASE 1"/>
    <property type="match status" value="1"/>
</dbReference>
<dbReference type="GO" id="GO:0008270">
    <property type="term" value="F:zinc ion binding"/>
    <property type="evidence" value="ECO:0007669"/>
    <property type="project" value="UniProtKB-KW"/>
</dbReference>
<keyword evidence="37" id="KW-1185">Reference proteome</keyword>
<gene>
    <name evidence="36" type="ORF">B7P43_G05106</name>
</gene>
<dbReference type="GO" id="GO:0005730">
    <property type="term" value="C:nucleolus"/>
    <property type="evidence" value="ECO:0007669"/>
    <property type="project" value="UniProtKB-SubCell"/>
</dbReference>
<keyword evidence="6" id="KW-1017">Isopeptide bond</keyword>
<dbReference type="GO" id="GO:0070212">
    <property type="term" value="P:protein poly-ADP-ribosylation"/>
    <property type="evidence" value="ECO:0007669"/>
    <property type="project" value="TreeGrafter"/>
</dbReference>
<evidence type="ECO:0000256" key="12">
    <source>
        <dbReference type="ARBA" id="ARBA00022723"/>
    </source>
</evidence>
<evidence type="ECO:0000256" key="10">
    <source>
        <dbReference type="ARBA" id="ARBA00022679"/>
    </source>
</evidence>
<keyword evidence="18" id="KW-0805">Transcription regulation</keyword>
<evidence type="ECO:0000256" key="9">
    <source>
        <dbReference type="ARBA" id="ARBA00022676"/>
    </source>
</evidence>
<evidence type="ECO:0000256" key="11">
    <source>
        <dbReference type="ARBA" id="ARBA00022695"/>
    </source>
</evidence>
<feature type="domain" description="WGR" evidence="35">
    <location>
        <begin position="29"/>
        <end position="126"/>
    </location>
</feature>
<evidence type="ECO:0000256" key="6">
    <source>
        <dbReference type="ARBA" id="ARBA00022499"/>
    </source>
</evidence>
<keyword evidence="11" id="KW-0548">Nucleotidyltransferase</keyword>
<dbReference type="AlphaFoldDB" id="A0A2J7PXY4"/>
<evidence type="ECO:0000256" key="1">
    <source>
        <dbReference type="ARBA" id="ARBA00004286"/>
    </source>
</evidence>
<dbReference type="GO" id="GO:0045087">
    <property type="term" value="P:innate immune response"/>
    <property type="evidence" value="ECO:0007669"/>
    <property type="project" value="UniProtKB-KW"/>
</dbReference>
<evidence type="ECO:0000256" key="8">
    <source>
        <dbReference type="ARBA" id="ARBA00022588"/>
    </source>
</evidence>
<evidence type="ECO:0000259" key="34">
    <source>
        <dbReference type="PROSITE" id="PS51060"/>
    </source>
</evidence>
<dbReference type="CDD" id="cd08001">
    <property type="entry name" value="WGR_PARP1_like"/>
    <property type="match status" value="1"/>
</dbReference>
<evidence type="ECO:0000256" key="15">
    <source>
        <dbReference type="ARBA" id="ARBA00022771"/>
    </source>
</evidence>
<dbReference type="PROSITE" id="PS51060">
    <property type="entry name" value="PARP_ALPHA_HD"/>
    <property type="match status" value="1"/>
</dbReference>
<dbReference type="PANTHER" id="PTHR10459">
    <property type="entry name" value="DNA LIGASE"/>
    <property type="match status" value="1"/>
</dbReference>
<evidence type="ECO:0000256" key="13">
    <source>
        <dbReference type="ARBA" id="ARBA00022737"/>
    </source>
</evidence>
<dbReference type="Pfam" id="PF02877">
    <property type="entry name" value="PARP_reg"/>
    <property type="match status" value="1"/>
</dbReference>
<evidence type="ECO:0000256" key="22">
    <source>
        <dbReference type="ARBA" id="ARBA00023242"/>
    </source>
</evidence>